<accession>A2SSP9</accession>
<proteinExistence type="predicted"/>
<evidence type="ECO:0000313" key="2">
    <source>
        <dbReference type="EMBL" id="ABN07355.1"/>
    </source>
</evidence>
<evidence type="ECO:0000313" key="3">
    <source>
        <dbReference type="Proteomes" id="UP000000365"/>
    </source>
</evidence>
<sequence>MTSQENIEKRLEELERDYADLMERVRDLELQVGQLTERNLHGSCSTCSLQ</sequence>
<dbReference type="EMBL" id="CP000559">
    <property type="protein sequence ID" value="ABN07355.1"/>
    <property type="molecule type" value="Genomic_DNA"/>
</dbReference>
<dbReference type="GeneID" id="58787034"/>
<protein>
    <submittedName>
        <fullName evidence="2">Uncharacterized protein</fullName>
    </submittedName>
</protein>
<reference evidence="2 3" key="1">
    <citation type="journal article" date="2009" name="Stand. Genomic Sci.">
        <title>Complete genome sequence of Methanocorpusculum labreanum type strain Z.</title>
        <authorList>
            <person name="Anderson I.J."/>
            <person name="Sieprawska-Lupa M."/>
            <person name="Goltsman E."/>
            <person name="Lapidus A."/>
            <person name="Copeland A."/>
            <person name="Glavina Del Rio T."/>
            <person name="Tice H."/>
            <person name="Dalin E."/>
            <person name="Barry K."/>
            <person name="Pitluck S."/>
            <person name="Hauser L."/>
            <person name="Land M."/>
            <person name="Lucas S."/>
            <person name="Richardson P."/>
            <person name="Whitman W.B."/>
            <person name="Kyrpides N.C."/>
        </authorList>
    </citation>
    <scope>NUCLEOTIDE SEQUENCE [LARGE SCALE GENOMIC DNA]</scope>
    <source>
        <strain evidence="3">ATCC 43576 / DSM 4855 / Z</strain>
    </source>
</reference>
<gene>
    <name evidence="2" type="ordered locus">Mlab_1186</name>
</gene>
<dbReference type="RefSeq" id="WP_011833558.1">
    <property type="nucleotide sequence ID" value="NC_008942.1"/>
</dbReference>
<keyword evidence="3" id="KW-1185">Reference proteome</keyword>
<evidence type="ECO:0000256" key="1">
    <source>
        <dbReference type="SAM" id="Coils"/>
    </source>
</evidence>
<dbReference type="AlphaFoldDB" id="A2SSP9"/>
<dbReference type="HOGENOM" id="CLU_3113076_0_0_2"/>
<dbReference type="Proteomes" id="UP000000365">
    <property type="component" value="Chromosome"/>
</dbReference>
<feature type="coiled-coil region" evidence="1">
    <location>
        <begin position="4"/>
        <end position="38"/>
    </location>
</feature>
<name>A2SSP9_METLZ</name>
<keyword evidence="1" id="KW-0175">Coiled coil</keyword>
<dbReference type="KEGG" id="mla:Mlab_1186"/>
<dbReference type="OrthoDB" id="372962at2157"/>
<organism evidence="2 3">
    <name type="scientific">Methanocorpusculum labreanum (strain ATCC 43576 / DSM 4855 / Z)</name>
    <dbReference type="NCBI Taxonomy" id="410358"/>
    <lineage>
        <taxon>Archaea</taxon>
        <taxon>Methanobacteriati</taxon>
        <taxon>Methanobacteriota</taxon>
        <taxon>Stenosarchaea group</taxon>
        <taxon>Methanomicrobia</taxon>
        <taxon>Methanomicrobiales</taxon>
        <taxon>Methanocorpusculaceae</taxon>
        <taxon>Methanocorpusculum</taxon>
    </lineage>
</organism>